<evidence type="ECO:0000313" key="1">
    <source>
        <dbReference type="EMBL" id="QEV36045.1"/>
    </source>
</evidence>
<organism evidence="1 2">
    <name type="scientific">Streptomyces cinereoruber</name>
    <dbReference type="NCBI Taxonomy" id="67260"/>
    <lineage>
        <taxon>Bacteria</taxon>
        <taxon>Bacillati</taxon>
        <taxon>Actinomycetota</taxon>
        <taxon>Actinomycetes</taxon>
        <taxon>Kitasatosporales</taxon>
        <taxon>Streptomycetaceae</taxon>
        <taxon>Streptomyces</taxon>
    </lineage>
</organism>
<dbReference type="GeneID" id="95458183"/>
<dbReference type="PANTHER" id="PTHR48228">
    <property type="entry name" value="SUCCINYL-COA--D-CITRAMALATE COA-TRANSFERASE"/>
    <property type="match status" value="1"/>
</dbReference>
<dbReference type="Gene3D" id="3.40.50.10540">
    <property type="entry name" value="Crotonobetainyl-coa:carnitine coa-transferase, domain 1"/>
    <property type="match status" value="1"/>
</dbReference>
<keyword evidence="1" id="KW-0413">Isomerase</keyword>
<keyword evidence="2" id="KW-1185">Reference proteome</keyword>
<evidence type="ECO:0000313" key="2">
    <source>
        <dbReference type="Proteomes" id="UP000326029"/>
    </source>
</evidence>
<dbReference type="Proteomes" id="UP000326029">
    <property type="component" value="Chromosome"/>
</dbReference>
<dbReference type="Pfam" id="PF02515">
    <property type="entry name" value="CoA_transf_3"/>
    <property type="match status" value="1"/>
</dbReference>
<accession>A0ABX6BPN3</accession>
<dbReference type="RefSeq" id="WP_152371240.1">
    <property type="nucleotide sequence ID" value="NZ_CP023693.1"/>
</dbReference>
<reference evidence="1 2" key="1">
    <citation type="submission" date="2017-09" db="EMBL/GenBank/DDBJ databases">
        <authorList>
            <person name="Lee N."/>
            <person name="Cho B.-K."/>
        </authorList>
    </citation>
    <scope>NUCLEOTIDE SEQUENCE [LARGE SCALE GENOMIC DNA]</scope>
    <source>
        <strain evidence="1 2">ATCC 19740</strain>
    </source>
</reference>
<protein>
    <submittedName>
        <fullName evidence="1">2-methylfumaryl-CoA isomerase</fullName>
    </submittedName>
</protein>
<dbReference type="SUPFAM" id="SSF89796">
    <property type="entry name" value="CoA-transferase family III (CaiB/BaiF)"/>
    <property type="match status" value="1"/>
</dbReference>
<dbReference type="InterPro" id="IPR050509">
    <property type="entry name" value="CoA-transferase_III"/>
</dbReference>
<dbReference type="EMBL" id="CP023693">
    <property type="protein sequence ID" value="QEV36045.1"/>
    <property type="molecule type" value="Genomic_DNA"/>
</dbReference>
<dbReference type="GO" id="GO:0016853">
    <property type="term" value="F:isomerase activity"/>
    <property type="evidence" value="ECO:0007669"/>
    <property type="project" value="UniProtKB-KW"/>
</dbReference>
<name>A0ABX6BPN3_9ACTN</name>
<dbReference type="Gene3D" id="3.30.1540.10">
    <property type="entry name" value="formyl-coa transferase, domain 3"/>
    <property type="match status" value="1"/>
</dbReference>
<dbReference type="InterPro" id="IPR023606">
    <property type="entry name" value="CoA-Trfase_III_dom_1_sf"/>
</dbReference>
<dbReference type="InterPro" id="IPR003673">
    <property type="entry name" value="CoA-Trfase_fam_III"/>
</dbReference>
<dbReference type="InterPro" id="IPR044855">
    <property type="entry name" value="CoA-Trfase_III_dom3_sf"/>
</dbReference>
<dbReference type="PANTHER" id="PTHR48228:SF5">
    <property type="entry name" value="ALPHA-METHYLACYL-COA RACEMASE"/>
    <property type="match status" value="1"/>
</dbReference>
<sequence>MSLSSGEPHALLAGLRVVEISSYVATPLCGLTLAQLGADVLRVEPLGGAADRTRWPLADSGTSLYWSGLNKGKRAVAVDMASAEGRRRVADLIVGGDPCVVVSNTDRYPELGYEELSVRRPDVIHVLLQGRADGGAGVDYTVQAATGFPLVTGPAESAAPVNQVLPAWDIAAGLYLAVGLLAAERERLRTGRGRRIRVALDEVALATAGNLGYLAEAQVTTHDREKSGNDVFGTYGRDFTTADGVRVMIVILTGRHWTKLLAATGLTAAFEGLAESLGIDFSGESQRYEHRELISTLLSRWFAATPYTEAARLLDEHRILWERYRSFAELGRDGGAELRKSDLFAVVDQPGVGPHLAPKSPIVVDGGRLDPLPAPMVGQHDAEFLPSAGKVESSADR</sequence>
<proteinExistence type="predicted"/>
<gene>
    <name evidence="1" type="ORF">CP977_30950</name>
</gene>